<sequence length="222" mass="23638">MDQQERQLREGVVSAARELDALGLNRGTSGNVSCRFGDGLLITPSGVPTAELTPESIVPMGLDGSYPEGTKPSSEWRFHRDILAARPEVGAVVHAHPVHCTAFAICGRPIPAVHYMIAAFGGPDVRCAPYAPYGTEALSRLALDALEDRSCCLLANHGMIAAGADLRRALWLAQELETLCQQYAVALQVGTPQILSDAEIAETVERFRGYGLNAGNPAKSAT</sequence>
<accession>A0ABW2BKU7</accession>
<evidence type="ECO:0000256" key="2">
    <source>
        <dbReference type="ARBA" id="ARBA00023239"/>
    </source>
</evidence>
<dbReference type="Proteomes" id="UP001596292">
    <property type="component" value="Unassembled WGS sequence"/>
</dbReference>
<evidence type="ECO:0000313" key="5">
    <source>
        <dbReference type="Proteomes" id="UP001596292"/>
    </source>
</evidence>
<keyword evidence="5" id="KW-1185">Reference proteome</keyword>
<dbReference type="EMBL" id="JBHSWN010000001">
    <property type="protein sequence ID" value="MFC6790215.1"/>
    <property type="molecule type" value="Genomic_DNA"/>
</dbReference>
<keyword evidence="2" id="KW-0456">Lyase</keyword>
<comment type="caution">
    <text evidence="4">The sequence shown here is derived from an EMBL/GenBank/DDBJ whole genome shotgun (WGS) entry which is preliminary data.</text>
</comment>
<dbReference type="Gene3D" id="3.40.225.10">
    <property type="entry name" value="Class II aldolase/adducin N-terminal domain"/>
    <property type="match status" value="1"/>
</dbReference>
<name>A0ABW2BKU7_9HYPH</name>
<dbReference type="InterPro" id="IPR036409">
    <property type="entry name" value="Aldolase_II/adducin_N_sf"/>
</dbReference>
<evidence type="ECO:0000256" key="1">
    <source>
        <dbReference type="ARBA" id="ARBA00022723"/>
    </source>
</evidence>
<dbReference type="PANTHER" id="PTHR22789">
    <property type="entry name" value="FUCULOSE PHOSPHATE ALDOLASE"/>
    <property type="match status" value="1"/>
</dbReference>
<organism evidence="4 5">
    <name type="scientific">Methylobacterium komagatae</name>
    <dbReference type="NCBI Taxonomy" id="374425"/>
    <lineage>
        <taxon>Bacteria</taxon>
        <taxon>Pseudomonadati</taxon>
        <taxon>Pseudomonadota</taxon>
        <taxon>Alphaproteobacteria</taxon>
        <taxon>Hyphomicrobiales</taxon>
        <taxon>Methylobacteriaceae</taxon>
        <taxon>Methylobacterium</taxon>
    </lineage>
</organism>
<dbReference type="InterPro" id="IPR001303">
    <property type="entry name" value="Aldolase_II/adducin_N"/>
</dbReference>
<evidence type="ECO:0000313" key="4">
    <source>
        <dbReference type="EMBL" id="MFC6790215.1"/>
    </source>
</evidence>
<dbReference type="Pfam" id="PF00596">
    <property type="entry name" value="Aldolase_II"/>
    <property type="match status" value="1"/>
</dbReference>
<dbReference type="RefSeq" id="WP_378969751.1">
    <property type="nucleotide sequence ID" value="NZ_JBHSWN010000001.1"/>
</dbReference>
<keyword evidence="1" id="KW-0479">Metal-binding</keyword>
<dbReference type="PANTHER" id="PTHR22789:SF0">
    <property type="entry name" value="3-OXO-TETRONATE 4-PHOSPHATE DECARBOXYLASE-RELATED"/>
    <property type="match status" value="1"/>
</dbReference>
<evidence type="ECO:0000259" key="3">
    <source>
        <dbReference type="SMART" id="SM01007"/>
    </source>
</evidence>
<feature type="domain" description="Class II aldolase/adducin N-terminal" evidence="3">
    <location>
        <begin position="10"/>
        <end position="184"/>
    </location>
</feature>
<reference evidence="5" key="1">
    <citation type="journal article" date="2019" name="Int. J. Syst. Evol. Microbiol.">
        <title>The Global Catalogue of Microorganisms (GCM) 10K type strain sequencing project: providing services to taxonomists for standard genome sequencing and annotation.</title>
        <authorList>
            <consortium name="The Broad Institute Genomics Platform"/>
            <consortium name="The Broad Institute Genome Sequencing Center for Infectious Disease"/>
            <person name="Wu L."/>
            <person name="Ma J."/>
        </authorList>
    </citation>
    <scope>NUCLEOTIDE SEQUENCE [LARGE SCALE GENOMIC DNA]</scope>
    <source>
        <strain evidence="5">CCUG 48316</strain>
    </source>
</reference>
<protein>
    <submittedName>
        <fullName evidence="4">Class II aldolase/adducin family protein</fullName>
    </submittedName>
</protein>
<gene>
    <name evidence="4" type="ORF">ACFQE0_11670</name>
</gene>
<dbReference type="SUPFAM" id="SSF53639">
    <property type="entry name" value="AraD/HMP-PK domain-like"/>
    <property type="match status" value="1"/>
</dbReference>
<proteinExistence type="predicted"/>
<dbReference type="InterPro" id="IPR050197">
    <property type="entry name" value="Aldolase_class_II_sugar_metab"/>
</dbReference>
<dbReference type="SMART" id="SM01007">
    <property type="entry name" value="Aldolase_II"/>
    <property type="match status" value="1"/>
</dbReference>